<keyword evidence="1" id="KW-1133">Transmembrane helix</keyword>
<evidence type="ECO:0000313" key="2">
    <source>
        <dbReference type="EMBL" id="MBC8572620.1"/>
    </source>
</evidence>
<evidence type="ECO:0008006" key="4">
    <source>
        <dbReference type="Google" id="ProtNLM"/>
    </source>
</evidence>
<keyword evidence="1" id="KW-0812">Transmembrane</keyword>
<feature type="transmembrane region" description="Helical" evidence="1">
    <location>
        <begin position="156"/>
        <end position="182"/>
    </location>
</feature>
<protein>
    <recommendedName>
        <fullName evidence="4">DUF4342 domain-containing protein</fullName>
    </recommendedName>
</protein>
<reference evidence="2 3" key="1">
    <citation type="submission" date="2020-08" db="EMBL/GenBank/DDBJ databases">
        <title>Genome public.</title>
        <authorList>
            <person name="Liu C."/>
            <person name="Sun Q."/>
        </authorList>
    </citation>
    <scope>NUCLEOTIDE SEQUENCE [LARGE SCALE GENOMIC DNA]</scope>
    <source>
        <strain evidence="2 3">NSJ-46</strain>
    </source>
</reference>
<dbReference type="SUPFAM" id="SSF46934">
    <property type="entry name" value="UBA-like"/>
    <property type="match status" value="1"/>
</dbReference>
<name>A0ABR7N901_9FIRM</name>
<comment type="caution">
    <text evidence="2">The sequence shown here is derived from an EMBL/GenBank/DDBJ whole genome shotgun (WGS) entry which is preliminary data.</text>
</comment>
<keyword evidence="1" id="KW-0472">Membrane</keyword>
<dbReference type="EMBL" id="JACRSZ010000004">
    <property type="protein sequence ID" value="MBC8572620.1"/>
    <property type="molecule type" value="Genomic_DNA"/>
</dbReference>
<dbReference type="Proteomes" id="UP000657421">
    <property type="component" value="Unassembled WGS sequence"/>
</dbReference>
<proteinExistence type="predicted"/>
<evidence type="ECO:0000256" key="1">
    <source>
        <dbReference type="SAM" id="Phobius"/>
    </source>
</evidence>
<dbReference type="InterPro" id="IPR009060">
    <property type="entry name" value="UBA-like_sf"/>
</dbReference>
<sequence>MTEYTDIIETENRTKKRENCESEIIRNNGKDRGDKMMEHMEMVEKLREKANISIEEAKAVLEKNNWDMLDALIELERQGKITDGVKMSTENQNSAAYETVSPTVTGQAFEEEAEGSTAEKKNRGKIKRTLKQIFRMSIDNSFVVKRNEEVLIRVPVIIPIACAVASFWITAIVLFVGLIFGLKYSFEGKELGKDTINDTMEKASDFAQNIVDEIKE</sequence>
<keyword evidence="3" id="KW-1185">Reference proteome</keyword>
<evidence type="ECO:0000313" key="3">
    <source>
        <dbReference type="Proteomes" id="UP000657421"/>
    </source>
</evidence>
<dbReference type="Gene3D" id="1.10.8.10">
    <property type="entry name" value="DNA helicase RuvA subunit, C-terminal domain"/>
    <property type="match status" value="1"/>
</dbReference>
<dbReference type="RefSeq" id="WP_249307650.1">
    <property type="nucleotide sequence ID" value="NZ_JACRSZ010000004.1"/>
</dbReference>
<accession>A0ABR7N901</accession>
<organism evidence="2 3">
    <name type="scientific">Jingyaoa shaoxingensis</name>
    <dbReference type="NCBI Taxonomy" id="2763671"/>
    <lineage>
        <taxon>Bacteria</taxon>
        <taxon>Bacillati</taxon>
        <taxon>Bacillota</taxon>
        <taxon>Clostridia</taxon>
        <taxon>Lachnospirales</taxon>
        <taxon>Lachnospiraceae</taxon>
        <taxon>Jingyaoa</taxon>
    </lineage>
</organism>
<dbReference type="CDD" id="cd14360">
    <property type="entry name" value="UBA_NAC_like_bac"/>
    <property type="match status" value="1"/>
</dbReference>
<gene>
    <name evidence="2" type="ORF">H8716_05900</name>
</gene>